<dbReference type="InParanoid" id="I1BHN9"/>
<organism evidence="2 3">
    <name type="scientific">Rhizopus delemar (strain RA 99-880 / ATCC MYA-4621 / FGSC 9543 / NRRL 43880)</name>
    <name type="common">Mucormycosis agent</name>
    <name type="synonym">Rhizopus arrhizus var. delemar</name>
    <dbReference type="NCBI Taxonomy" id="246409"/>
    <lineage>
        <taxon>Eukaryota</taxon>
        <taxon>Fungi</taxon>
        <taxon>Fungi incertae sedis</taxon>
        <taxon>Mucoromycota</taxon>
        <taxon>Mucoromycotina</taxon>
        <taxon>Mucoromycetes</taxon>
        <taxon>Mucorales</taxon>
        <taxon>Mucorineae</taxon>
        <taxon>Rhizopodaceae</taxon>
        <taxon>Rhizopus</taxon>
    </lineage>
</organism>
<evidence type="ECO:0000313" key="3">
    <source>
        <dbReference type="Proteomes" id="UP000009138"/>
    </source>
</evidence>
<dbReference type="RefSeq" id="XP_067511115.1">
    <property type="nucleotide sequence ID" value="XM_067655014.1"/>
</dbReference>
<evidence type="ECO:0000313" key="2">
    <source>
        <dbReference type="EMBL" id="EIE75719.1"/>
    </source>
</evidence>
<feature type="compositionally biased region" description="Polar residues" evidence="1">
    <location>
        <begin position="1"/>
        <end position="12"/>
    </location>
</feature>
<protein>
    <submittedName>
        <fullName evidence="2">Uncharacterized protein</fullName>
    </submittedName>
</protein>
<dbReference type="EMBL" id="CH476732">
    <property type="protein sequence ID" value="EIE75719.1"/>
    <property type="molecule type" value="Genomic_DNA"/>
</dbReference>
<proteinExistence type="predicted"/>
<accession>I1BHN9</accession>
<evidence type="ECO:0000256" key="1">
    <source>
        <dbReference type="SAM" id="MobiDB-lite"/>
    </source>
</evidence>
<dbReference type="VEuPathDB" id="FungiDB:RO3G_00423"/>
<dbReference type="OMA" id="SNTCKYP"/>
<dbReference type="AlphaFoldDB" id="I1BHN9"/>
<sequence length="201" mass="22135">MAVDASDSQAIQEKTHAQEDFDNDFQPSIKPAFSFVPSSDPFEGFKKKSVKKQSKQAGTGVSTPSGTTIAPPTSATTAFASAIIKANLNNTCKDTTMILKIQKLVSHTAQVIYTGFMFADYFYPYQVKNKQVPATITHSLVYQLFSLFTGQGKKADEEAKNCFDRFCESLPERTNLDEFRGQGYQASASFMAKQYEALVGT</sequence>
<gene>
    <name evidence="2" type="ORF">RO3G_00423</name>
</gene>
<dbReference type="Proteomes" id="UP000009138">
    <property type="component" value="Unassembled WGS sequence"/>
</dbReference>
<feature type="region of interest" description="Disordered" evidence="1">
    <location>
        <begin position="1"/>
        <end position="69"/>
    </location>
</feature>
<dbReference type="GeneID" id="93607395"/>
<dbReference type="OrthoDB" id="2289852at2759"/>
<keyword evidence="3" id="KW-1185">Reference proteome</keyword>
<name>I1BHN9_RHIO9</name>
<reference evidence="2 3" key="1">
    <citation type="journal article" date="2009" name="PLoS Genet.">
        <title>Genomic analysis of the basal lineage fungus Rhizopus oryzae reveals a whole-genome duplication.</title>
        <authorList>
            <person name="Ma L.-J."/>
            <person name="Ibrahim A.S."/>
            <person name="Skory C."/>
            <person name="Grabherr M.G."/>
            <person name="Burger G."/>
            <person name="Butler M."/>
            <person name="Elias M."/>
            <person name="Idnurm A."/>
            <person name="Lang B.F."/>
            <person name="Sone T."/>
            <person name="Abe A."/>
            <person name="Calvo S.E."/>
            <person name="Corrochano L.M."/>
            <person name="Engels R."/>
            <person name="Fu J."/>
            <person name="Hansberg W."/>
            <person name="Kim J.-M."/>
            <person name="Kodira C.D."/>
            <person name="Koehrsen M.J."/>
            <person name="Liu B."/>
            <person name="Miranda-Saavedra D."/>
            <person name="O'Leary S."/>
            <person name="Ortiz-Castellanos L."/>
            <person name="Poulter R."/>
            <person name="Rodriguez-Romero J."/>
            <person name="Ruiz-Herrera J."/>
            <person name="Shen Y.-Q."/>
            <person name="Zeng Q."/>
            <person name="Galagan J."/>
            <person name="Birren B.W."/>
            <person name="Cuomo C.A."/>
            <person name="Wickes B.L."/>
        </authorList>
    </citation>
    <scope>NUCLEOTIDE SEQUENCE [LARGE SCALE GENOMIC DNA]</scope>
    <source>
        <strain evidence="3">RA 99-880 / ATCC MYA-4621 / FGSC 9543 / NRRL 43880</strain>
    </source>
</reference>